<dbReference type="EMBL" id="JBHSAJ010000006">
    <property type="protein sequence ID" value="MFC3933743.1"/>
    <property type="molecule type" value="Genomic_DNA"/>
</dbReference>
<dbReference type="NCBIfam" id="TIGR04174">
    <property type="entry name" value="IPTL_CTERM"/>
    <property type="match status" value="1"/>
</dbReference>
<evidence type="ECO:0000259" key="1">
    <source>
        <dbReference type="Pfam" id="PF18203"/>
    </source>
</evidence>
<dbReference type="RefSeq" id="WP_238385445.1">
    <property type="nucleotide sequence ID" value="NZ_JBHSAJ010000006.1"/>
</dbReference>
<evidence type="ECO:0000313" key="2">
    <source>
        <dbReference type="EMBL" id="MFC3933743.1"/>
    </source>
</evidence>
<dbReference type="Proteomes" id="UP001595693">
    <property type="component" value="Unassembled WGS sequence"/>
</dbReference>
<protein>
    <submittedName>
        <fullName evidence="2">IPTL-CTERM sorting domain-containing protein</fullName>
    </submittedName>
</protein>
<dbReference type="Pfam" id="PF18203">
    <property type="entry name" value="IPTL-CTERM"/>
    <property type="match status" value="1"/>
</dbReference>
<comment type="caution">
    <text evidence="2">The sequence shown here is derived from an EMBL/GenBank/DDBJ whole genome shotgun (WGS) entry which is preliminary data.</text>
</comment>
<keyword evidence="3" id="KW-1185">Reference proteome</keyword>
<feature type="domain" description="IPTL-CTERM protein sorting" evidence="1">
    <location>
        <begin position="149"/>
        <end position="174"/>
    </location>
</feature>
<proteinExistence type="predicted"/>
<organism evidence="2 3">
    <name type="scientific">Acidovorax facilis</name>
    <dbReference type="NCBI Taxonomy" id="12917"/>
    <lineage>
        <taxon>Bacteria</taxon>
        <taxon>Pseudomonadati</taxon>
        <taxon>Pseudomonadota</taxon>
        <taxon>Betaproteobacteria</taxon>
        <taxon>Burkholderiales</taxon>
        <taxon>Comamonadaceae</taxon>
        <taxon>Acidovorax</taxon>
    </lineage>
</organism>
<gene>
    <name evidence="2" type="ORF">ACFOW3_03805</name>
</gene>
<sequence>MQGTLNIGGTLSVDSDVTFGSSAIVSGSNGIISVGGNLSATGPIDTGNNTVVLRDGCIGNTSQISGNFVFQNLTLSSTTGRTFVIPAGANITVLGTLTLQGAPGQNIQLVSSGGGTAVINLGPGATVTRDNATVNGGVQIGGAAAATNIPTLSEYGLMLMALLMGLAALWHQRRAPGATGNRRI</sequence>
<dbReference type="InterPro" id="IPR026442">
    <property type="entry name" value="IPTL_CTERM"/>
</dbReference>
<name>A0ABV8D6C9_9BURK</name>
<reference evidence="3" key="1">
    <citation type="journal article" date="2019" name="Int. J. Syst. Evol. Microbiol.">
        <title>The Global Catalogue of Microorganisms (GCM) 10K type strain sequencing project: providing services to taxonomists for standard genome sequencing and annotation.</title>
        <authorList>
            <consortium name="The Broad Institute Genomics Platform"/>
            <consortium name="The Broad Institute Genome Sequencing Center for Infectious Disease"/>
            <person name="Wu L."/>
            <person name="Ma J."/>
        </authorList>
    </citation>
    <scope>NUCLEOTIDE SEQUENCE [LARGE SCALE GENOMIC DNA]</scope>
    <source>
        <strain evidence="3">CCUG 2113</strain>
    </source>
</reference>
<accession>A0ABV8D6C9</accession>
<evidence type="ECO:0000313" key="3">
    <source>
        <dbReference type="Proteomes" id="UP001595693"/>
    </source>
</evidence>